<accession>A0A1E3NU77</accession>
<dbReference type="RefSeq" id="XP_019020659.1">
    <property type="nucleotide sequence ID" value="XM_019160619.1"/>
</dbReference>
<dbReference type="Proteomes" id="UP000094455">
    <property type="component" value="Unassembled WGS sequence"/>
</dbReference>
<protein>
    <submittedName>
        <fullName evidence="1">Uncharacterized protein</fullName>
    </submittedName>
</protein>
<dbReference type="GeneID" id="30177306"/>
<evidence type="ECO:0000313" key="2">
    <source>
        <dbReference type="Proteomes" id="UP000094455"/>
    </source>
</evidence>
<name>A0A1E3NU77_9ASCO</name>
<keyword evidence="2" id="KW-1185">Reference proteome</keyword>
<dbReference type="AlphaFoldDB" id="A0A1E3NU77"/>
<sequence>MYSVEAHTNTNAISIPASSTSGMTHLNTQSEHRQIDACNSLLRTLLILDIVILDKLHRRSNLSLLLIHLRCALDRFIDTQADGGDTAEIVRQFNSSMSLVFENARFFNLTELHEIYNALLKELHGDVDPQTAGETGPSQAQPRKVSLSVDFDSFANRILCCSESLADYKHFDAKFDEAAIMDHELEKLKSHYIATSFKYKCRHQSPAPTASSVCNENLQLVQSPDFMEFHLKRWKALNLLDRRIFKSS</sequence>
<dbReference type="OrthoDB" id="10584048at2759"/>
<evidence type="ECO:0000313" key="1">
    <source>
        <dbReference type="EMBL" id="ODQ49546.1"/>
    </source>
</evidence>
<proteinExistence type="predicted"/>
<dbReference type="EMBL" id="KV454001">
    <property type="protein sequence ID" value="ODQ49546.1"/>
    <property type="molecule type" value="Genomic_DNA"/>
</dbReference>
<gene>
    <name evidence="1" type="ORF">PICMEDRAFT_14979</name>
</gene>
<organism evidence="1 2">
    <name type="scientific">Pichia membranifaciens NRRL Y-2026</name>
    <dbReference type="NCBI Taxonomy" id="763406"/>
    <lineage>
        <taxon>Eukaryota</taxon>
        <taxon>Fungi</taxon>
        <taxon>Dikarya</taxon>
        <taxon>Ascomycota</taxon>
        <taxon>Saccharomycotina</taxon>
        <taxon>Pichiomycetes</taxon>
        <taxon>Pichiales</taxon>
        <taxon>Pichiaceae</taxon>
        <taxon>Pichia</taxon>
    </lineage>
</organism>
<reference evidence="1 2" key="1">
    <citation type="journal article" date="2016" name="Proc. Natl. Acad. Sci. U.S.A.">
        <title>Comparative genomics of biotechnologically important yeasts.</title>
        <authorList>
            <person name="Riley R."/>
            <person name="Haridas S."/>
            <person name="Wolfe K.H."/>
            <person name="Lopes M.R."/>
            <person name="Hittinger C.T."/>
            <person name="Goeker M."/>
            <person name="Salamov A.A."/>
            <person name="Wisecaver J.H."/>
            <person name="Long T.M."/>
            <person name="Calvey C.H."/>
            <person name="Aerts A.L."/>
            <person name="Barry K.W."/>
            <person name="Choi C."/>
            <person name="Clum A."/>
            <person name="Coughlan A.Y."/>
            <person name="Deshpande S."/>
            <person name="Douglass A.P."/>
            <person name="Hanson S.J."/>
            <person name="Klenk H.-P."/>
            <person name="LaButti K.M."/>
            <person name="Lapidus A."/>
            <person name="Lindquist E.A."/>
            <person name="Lipzen A.M."/>
            <person name="Meier-Kolthoff J.P."/>
            <person name="Ohm R.A."/>
            <person name="Otillar R.P."/>
            <person name="Pangilinan J.L."/>
            <person name="Peng Y."/>
            <person name="Rokas A."/>
            <person name="Rosa C.A."/>
            <person name="Scheuner C."/>
            <person name="Sibirny A.A."/>
            <person name="Slot J.C."/>
            <person name="Stielow J.B."/>
            <person name="Sun H."/>
            <person name="Kurtzman C.P."/>
            <person name="Blackwell M."/>
            <person name="Grigoriev I.V."/>
            <person name="Jeffries T.W."/>
        </authorList>
    </citation>
    <scope>NUCLEOTIDE SEQUENCE [LARGE SCALE GENOMIC DNA]</scope>
    <source>
        <strain evidence="1 2">NRRL Y-2026</strain>
    </source>
</reference>